<evidence type="ECO:0000259" key="8">
    <source>
        <dbReference type="PROSITE" id="PS50109"/>
    </source>
</evidence>
<evidence type="ECO:0000256" key="4">
    <source>
        <dbReference type="ARBA" id="ARBA00022679"/>
    </source>
</evidence>
<dbReference type="InterPro" id="IPR003661">
    <property type="entry name" value="HisK_dim/P_dom"/>
</dbReference>
<dbReference type="STRING" id="69395.AQ619_03795"/>
<dbReference type="Pfam" id="PF02518">
    <property type="entry name" value="HATPase_c"/>
    <property type="match status" value="1"/>
</dbReference>
<dbReference type="InterPro" id="IPR011006">
    <property type="entry name" value="CheY-like_superfamily"/>
</dbReference>
<dbReference type="RefSeq" id="WP_062144480.1">
    <property type="nucleotide sequence ID" value="NZ_CP013002.1"/>
</dbReference>
<dbReference type="Pfam" id="PF00072">
    <property type="entry name" value="Response_reg"/>
    <property type="match status" value="1"/>
</dbReference>
<dbReference type="EMBL" id="CP013002">
    <property type="protein sequence ID" value="ALL12548.1"/>
    <property type="molecule type" value="Genomic_DNA"/>
</dbReference>
<dbReference type="KEGG" id="chq:AQ619_03795"/>
<dbReference type="FunFam" id="3.30.565.10:FF:000010">
    <property type="entry name" value="Sensor histidine kinase RcsC"/>
    <property type="match status" value="1"/>
</dbReference>
<evidence type="ECO:0000313" key="12">
    <source>
        <dbReference type="Proteomes" id="UP000056905"/>
    </source>
</evidence>
<evidence type="ECO:0000256" key="7">
    <source>
        <dbReference type="PROSITE-ProRule" id="PRU00169"/>
    </source>
</evidence>
<name>A0A0P0NY09_9CAUL</name>
<accession>A0A0P0NY09</accession>
<dbReference type="CDD" id="cd16922">
    <property type="entry name" value="HATPase_EvgS-ArcB-TorS-like"/>
    <property type="match status" value="1"/>
</dbReference>
<evidence type="ECO:0000313" key="11">
    <source>
        <dbReference type="EMBL" id="ALL12548.1"/>
    </source>
</evidence>
<dbReference type="InterPro" id="IPR004358">
    <property type="entry name" value="Sig_transdc_His_kin-like_C"/>
</dbReference>
<dbReference type="InterPro" id="IPR029016">
    <property type="entry name" value="GAF-like_dom_sf"/>
</dbReference>
<dbReference type="PRINTS" id="PR00344">
    <property type="entry name" value="BCTRLSENSOR"/>
</dbReference>
<dbReference type="SMART" id="SM00448">
    <property type="entry name" value="REC"/>
    <property type="match status" value="1"/>
</dbReference>
<protein>
    <recommendedName>
        <fullName evidence="2">histidine kinase</fullName>
        <ecNumber evidence="2">2.7.13.3</ecNumber>
    </recommendedName>
</protein>
<dbReference type="PROSITE" id="PS50110">
    <property type="entry name" value="RESPONSE_REGULATORY"/>
    <property type="match status" value="1"/>
</dbReference>
<dbReference type="OrthoDB" id="7178349at2"/>
<evidence type="ECO:0000259" key="10">
    <source>
        <dbReference type="PROSITE" id="PS50112"/>
    </source>
</evidence>
<dbReference type="AlphaFoldDB" id="A0A0P0NY09"/>
<dbReference type="NCBIfam" id="TIGR00229">
    <property type="entry name" value="sensory_box"/>
    <property type="match status" value="1"/>
</dbReference>
<feature type="domain" description="PAS" evidence="10">
    <location>
        <begin position="181"/>
        <end position="227"/>
    </location>
</feature>
<evidence type="ECO:0000256" key="6">
    <source>
        <dbReference type="ARBA" id="ARBA00023012"/>
    </source>
</evidence>
<dbReference type="SMART" id="SM00065">
    <property type="entry name" value="GAF"/>
    <property type="match status" value="1"/>
</dbReference>
<dbReference type="SUPFAM" id="SSF55874">
    <property type="entry name" value="ATPase domain of HSP90 chaperone/DNA topoisomerase II/histidine kinase"/>
    <property type="match status" value="1"/>
</dbReference>
<dbReference type="InterPro" id="IPR003594">
    <property type="entry name" value="HATPase_dom"/>
</dbReference>
<evidence type="ECO:0000256" key="1">
    <source>
        <dbReference type="ARBA" id="ARBA00000085"/>
    </source>
</evidence>
<feature type="domain" description="Histidine kinase" evidence="8">
    <location>
        <begin position="330"/>
        <end position="551"/>
    </location>
</feature>
<dbReference type="SMART" id="SM00387">
    <property type="entry name" value="HATPase_c"/>
    <property type="match status" value="1"/>
</dbReference>
<reference evidence="11 12" key="1">
    <citation type="submission" date="2015-10" db="EMBL/GenBank/DDBJ databases">
        <title>Conservation of the essential genome among Caulobacter and Brevundimonas species.</title>
        <authorList>
            <person name="Scott D."/>
            <person name="Ely B."/>
        </authorList>
    </citation>
    <scope>NUCLEOTIDE SEQUENCE [LARGE SCALE GENOMIC DNA]</scope>
    <source>
        <strain evidence="11 12">CB4</strain>
    </source>
</reference>
<feature type="modified residue" description="4-aspartylphosphate" evidence="7">
    <location>
        <position position="626"/>
    </location>
</feature>
<dbReference type="InterPro" id="IPR005467">
    <property type="entry name" value="His_kinase_dom"/>
</dbReference>
<comment type="catalytic activity">
    <reaction evidence="1">
        <text>ATP + protein L-histidine = ADP + protein N-phospho-L-histidine.</text>
        <dbReference type="EC" id="2.7.13.3"/>
    </reaction>
</comment>
<keyword evidence="4" id="KW-0808">Transferase</keyword>
<dbReference type="InterPro" id="IPR035965">
    <property type="entry name" value="PAS-like_dom_sf"/>
</dbReference>
<dbReference type="InterPro" id="IPR001789">
    <property type="entry name" value="Sig_transdc_resp-reg_receiver"/>
</dbReference>
<dbReference type="EC" id="2.7.13.3" evidence="2"/>
<sequence>MVILDSVPDLEKRRLAALWALDILDTIEEEGFNDLVTEVSETCGTPISLISLVDADRQWFKARIGIEDQETPRDVAFCSHAIQTPSVFVVEDATQDPRFSDNPLVTGVTGIMAYAGAPLTTVDGLRIGTLCAIDTRPKAWTPRELRCLERLSRVAMALIEARAGAQIAAAQIQTLEDMRRSDQRYRTIIAAMREGVVLQDRASVIVEHNAHAARLLGMTEDQLTGRSSADPDWSLIDGDGKPLPVDQQPSMQCLSTGKPVLDFMLGVNLPHEERRWLNVNSLPLHDGDDLTQTLTTFVDITQLKLQEAALIEAVDTAERASAAKSTFLANVSHEIRTPLNGVIALAKALSRLEMPDRQREMVDIIVASGETLERILNDLLDIAKIEASRLELEIAPLDLKAEILTCTDLMRLRADSKGLAFDVQFSPEADGPFLGDALRLRQVVGNLTANAIKFTDSGKVTVRVEVSPASGDDCQLTITVDDTGVGLDEAVLPRLFERFVQGDDTITRRYGGTGLGLAICKNLVTLMGGEIDARALPGQGSSFTFSIPLKRASAPDTAAAPTLWSDVSTPKPGQSLRVLLAEDHPVNRRVVELLLEPLEVELVMAENGAEALERFGQSPFDLVLMDMQMPVLDGLSATADIRTWEAAQQRPPTPIIMMTANASPAHRDQAIAAGANGFITKPVTPDTLYAGIDAALAVKVAAA</sequence>
<dbReference type="Gene3D" id="3.40.50.2300">
    <property type="match status" value="1"/>
</dbReference>
<dbReference type="PROSITE" id="PS50112">
    <property type="entry name" value="PAS"/>
    <property type="match status" value="1"/>
</dbReference>
<gene>
    <name evidence="11" type="ORF">AQ619_03795</name>
</gene>
<dbReference type="CDD" id="cd00082">
    <property type="entry name" value="HisKA"/>
    <property type="match status" value="1"/>
</dbReference>
<dbReference type="PANTHER" id="PTHR45339">
    <property type="entry name" value="HYBRID SIGNAL TRANSDUCTION HISTIDINE KINASE J"/>
    <property type="match status" value="1"/>
</dbReference>
<dbReference type="Gene3D" id="1.10.287.130">
    <property type="match status" value="1"/>
</dbReference>
<dbReference type="Gene3D" id="3.30.450.40">
    <property type="match status" value="1"/>
</dbReference>
<dbReference type="InterPro" id="IPR013656">
    <property type="entry name" value="PAS_4"/>
</dbReference>
<dbReference type="SMART" id="SM00091">
    <property type="entry name" value="PAS"/>
    <property type="match status" value="1"/>
</dbReference>
<keyword evidence="3 7" id="KW-0597">Phosphoprotein</keyword>
<dbReference type="InterPro" id="IPR036890">
    <property type="entry name" value="HATPase_C_sf"/>
</dbReference>
<dbReference type="CDD" id="cd17546">
    <property type="entry name" value="REC_hyHK_CKI1_RcsC-like"/>
    <property type="match status" value="1"/>
</dbReference>
<keyword evidence="5 11" id="KW-0418">Kinase</keyword>
<feature type="domain" description="Response regulatory" evidence="9">
    <location>
        <begin position="577"/>
        <end position="696"/>
    </location>
</feature>
<dbReference type="Pfam" id="PF08448">
    <property type="entry name" value="PAS_4"/>
    <property type="match status" value="1"/>
</dbReference>
<dbReference type="Proteomes" id="UP000056905">
    <property type="component" value="Chromosome"/>
</dbReference>
<dbReference type="Pfam" id="PF00512">
    <property type="entry name" value="HisKA"/>
    <property type="match status" value="1"/>
</dbReference>
<dbReference type="InterPro" id="IPR036097">
    <property type="entry name" value="HisK_dim/P_sf"/>
</dbReference>
<keyword evidence="12" id="KW-1185">Reference proteome</keyword>
<dbReference type="GO" id="GO:0000155">
    <property type="term" value="F:phosphorelay sensor kinase activity"/>
    <property type="evidence" value="ECO:0007669"/>
    <property type="project" value="InterPro"/>
</dbReference>
<keyword evidence="6" id="KW-0902">Two-component regulatory system</keyword>
<evidence type="ECO:0000256" key="5">
    <source>
        <dbReference type="ARBA" id="ARBA00022777"/>
    </source>
</evidence>
<evidence type="ECO:0000259" key="9">
    <source>
        <dbReference type="PROSITE" id="PS50110"/>
    </source>
</evidence>
<evidence type="ECO:0000256" key="3">
    <source>
        <dbReference type="ARBA" id="ARBA00022553"/>
    </source>
</evidence>
<dbReference type="SUPFAM" id="SSF55781">
    <property type="entry name" value="GAF domain-like"/>
    <property type="match status" value="1"/>
</dbReference>
<organism evidence="11 12">
    <name type="scientific">Caulobacter henricii</name>
    <dbReference type="NCBI Taxonomy" id="69395"/>
    <lineage>
        <taxon>Bacteria</taxon>
        <taxon>Pseudomonadati</taxon>
        <taxon>Pseudomonadota</taxon>
        <taxon>Alphaproteobacteria</taxon>
        <taxon>Caulobacterales</taxon>
        <taxon>Caulobacteraceae</taxon>
        <taxon>Caulobacter</taxon>
    </lineage>
</organism>
<dbReference type="InterPro" id="IPR000014">
    <property type="entry name" value="PAS"/>
</dbReference>
<dbReference type="SUPFAM" id="SSF55785">
    <property type="entry name" value="PYP-like sensor domain (PAS domain)"/>
    <property type="match status" value="1"/>
</dbReference>
<dbReference type="Gene3D" id="3.30.565.10">
    <property type="entry name" value="Histidine kinase-like ATPase, C-terminal domain"/>
    <property type="match status" value="1"/>
</dbReference>
<evidence type="ECO:0000256" key="2">
    <source>
        <dbReference type="ARBA" id="ARBA00012438"/>
    </source>
</evidence>
<dbReference type="Pfam" id="PF01590">
    <property type="entry name" value="GAF"/>
    <property type="match status" value="1"/>
</dbReference>
<dbReference type="SUPFAM" id="SSF47384">
    <property type="entry name" value="Homodimeric domain of signal transducing histidine kinase"/>
    <property type="match status" value="1"/>
</dbReference>
<dbReference type="Gene3D" id="3.30.450.20">
    <property type="entry name" value="PAS domain"/>
    <property type="match status" value="1"/>
</dbReference>
<proteinExistence type="predicted"/>
<dbReference type="SUPFAM" id="SSF52172">
    <property type="entry name" value="CheY-like"/>
    <property type="match status" value="1"/>
</dbReference>
<dbReference type="PROSITE" id="PS50109">
    <property type="entry name" value="HIS_KIN"/>
    <property type="match status" value="1"/>
</dbReference>
<dbReference type="PANTHER" id="PTHR45339:SF1">
    <property type="entry name" value="HYBRID SIGNAL TRANSDUCTION HISTIDINE KINASE J"/>
    <property type="match status" value="1"/>
</dbReference>
<dbReference type="SMART" id="SM00388">
    <property type="entry name" value="HisKA"/>
    <property type="match status" value="1"/>
</dbReference>
<dbReference type="InterPro" id="IPR003018">
    <property type="entry name" value="GAF"/>
</dbReference>